<dbReference type="KEGG" id="ppec:H9W90_08650"/>
<gene>
    <name evidence="2" type="ORF">H9W90_08650</name>
</gene>
<protein>
    <submittedName>
        <fullName evidence="2">TfoX/Sxy family protein</fullName>
    </submittedName>
</protein>
<proteinExistence type="predicted"/>
<dbReference type="AlphaFoldDB" id="A0A7G9L6N2"/>
<dbReference type="Pfam" id="PF04993">
    <property type="entry name" value="TfoX_N"/>
    <property type="match status" value="1"/>
</dbReference>
<evidence type="ECO:0000313" key="3">
    <source>
        <dbReference type="Proteomes" id="UP000515808"/>
    </source>
</evidence>
<dbReference type="Gene3D" id="3.30.1460.30">
    <property type="entry name" value="YgaC/TfoX-N like chaperone"/>
    <property type="match status" value="1"/>
</dbReference>
<sequence length="118" mass="13689">MAYNEYLSDRVSQFLNEKSVSFITKKMMGGLLFMVDDKMYVGVNNDEIMARINPNIYKESLRKSGCKEMNFTGRPMKGFVFLTDEAIDLDKDLHYWLQLALDFNPLAKASKKRKSSKK</sequence>
<dbReference type="Proteomes" id="UP000515808">
    <property type="component" value="Chromosome"/>
</dbReference>
<name>A0A7G9L6N2_9FLAO</name>
<keyword evidence="3" id="KW-1185">Reference proteome</keyword>
<organism evidence="2 3">
    <name type="scientific">Polaribacter pectinis</name>
    <dbReference type="NCBI Taxonomy" id="2738844"/>
    <lineage>
        <taxon>Bacteria</taxon>
        <taxon>Pseudomonadati</taxon>
        <taxon>Bacteroidota</taxon>
        <taxon>Flavobacteriia</taxon>
        <taxon>Flavobacteriales</taxon>
        <taxon>Flavobacteriaceae</taxon>
    </lineage>
</organism>
<dbReference type="EMBL" id="CP060695">
    <property type="protein sequence ID" value="QNM84281.1"/>
    <property type="molecule type" value="Genomic_DNA"/>
</dbReference>
<accession>A0A7G9L6N2</accession>
<dbReference type="SUPFAM" id="SSF159894">
    <property type="entry name" value="YgaC/TfoX-N like"/>
    <property type="match status" value="1"/>
</dbReference>
<evidence type="ECO:0000313" key="2">
    <source>
        <dbReference type="EMBL" id="QNM84281.1"/>
    </source>
</evidence>
<dbReference type="InterPro" id="IPR007076">
    <property type="entry name" value="TfoX_N"/>
</dbReference>
<evidence type="ECO:0000259" key="1">
    <source>
        <dbReference type="Pfam" id="PF04993"/>
    </source>
</evidence>
<dbReference type="RefSeq" id="WP_187481225.1">
    <property type="nucleotide sequence ID" value="NZ_CP060695.1"/>
</dbReference>
<feature type="domain" description="TfoX N-terminal" evidence="1">
    <location>
        <begin position="24"/>
        <end position="103"/>
    </location>
</feature>
<reference evidence="2 3" key="1">
    <citation type="submission" date="2020-08" db="EMBL/GenBank/DDBJ databases">
        <title>Polaribacter sp. L12M9 isolated from gut of the Korean scallop.</title>
        <authorList>
            <person name="Jeong Y.S."/>
        </authorList>
    </citation>
    <scope>NUCLEOTIDE SEQUENCE [LARGE SCALE GENOMIC DNA]</scope>
    <source>
        <strain evidence="2 3">L12M9</strain>
    </source>
</reference>